<evidence type="ECO:0000313" key="7">
    <source>
        <dbReference type="Proteomes" id="UP000480178"/>
    </source>
</evidence>
<evidence type="ECO:0000256" key="3">
    <source>
        <dbReference type="ARBA" id="ARBA00023315"/>
    </source>
</evidence>
<feature type="transmembrane region" description="Helical" evidence="4">
    <location>
        <begin position="53"/>
        <end position="73"/>
    </location>
</feature>
<evidence type="ECO:0000259" key="5">
    <source>
        <dbReference type="PROSITE" id="PS51186"/>
    </source>
</evidence>
<dbReference type="InterPro" id="IPR000182">
    <property type="entry name" value="GNAT_dom"/>
</dbReference>
<evidence type="ECO:0000256" key="1">
    <source>
        <dbReference type="ARBA" id="ARBA00008694"/>
    </source>
</evidence>
<keyword evidence="4" id="KW-0472">Membrane</keyword>
<evidence type="ECO:0000256" key="2">
    <source>
        <dbReference type="ARBA" id="ARBA00022679"/>
    </source>
</evidence>
<keyword evidence="4" id="KW-0812">Transmembrane</keyword>
<feature type="domain" description="N-acetyltransferase" evidence="5">
    <location>
        <begin position="6"/>
        <end position="159"/>
    </location>
</feature>
<evidence type="ECO:0000256" key="4">
    <source>
        <dbReference type="SAM" id="Phobius"/>
    </source>
</evidence>
<keyword evidence="4" id="KW-1133">Transmembrane helix</keyword>
<dbReference type="PANTHER" id="PTHR10545">
    <property type="entry name" value="DIAMINE N-ACETYLTRANSFERASE"/>
    <property type="match status" value="1"/>
</dbReference>
<dbReference type="EMBL" id="CP048222">
    <property type="protein sequence ID" value="QHT66068.1"/>
    <property type="molecule type" value="Genomic_DNA"/>
</dbReference>
<dbReference type="CDD" id="cd04301">
    <property type="entry name" value="NAT_SF"/>
    <property type="match status" value="1"/>
</dbReference>
<keyword evidence="7" id="KW-1185">Reference proteome</keyword>
<sequence length="159" mass="18127">MSNTPIHIRSGRKEDIPAVFALVQELALFEKAPHEVDNTVERMLEDGFSENPVFGFLVAELNGVVVGISLYYFRYSTWKGKRLYLEDIIITEEHRSKGIGKLLFKATMDTAKELNCNGMSWQVLDWNTPAIEFYKKFNANFDQGWINCSLSGEQLGVKV</sequence>
<dbReference type="PANTHER" id="PTHR10545:SF29">
    <property type="entry name" value="GH14572P-RELATED"/>
    <property type="match status" value="1"/>
</dbReference>
<proteinExistence type="inferred from homology"/>
<dbReference type="FunFam" id="3.40.630.30:FF:000064">
    <property type="entry name" value="GNAT family acetyltransferase"/>
    <property type="match status" value="1"/>
</dbReference>
<dbReference type="InterPro" id="IPR051016">
    <property type="entry name" value="Diverse_Substrate_AcTransf"/>
</dbReference>
<comment type="similarity">
    <text evidence="1">Belongs to the acetyltransferase family.</text>
</comment>
<dbReference type="Gene3D" id="3.40.630.30">
    <property type="match status" value="1"/>
</dbReference>
<protein>
    <submittedName>
        <fullName evidence="6">GNAT family N-acetyltransferase</fullName>
    </submittedName>
</protein>
<dbReference type="AlphaFoldDB" id="A0A6C0GDQ3"/>
<evidence type="ECO:0000313" key="6">
    <source>
        <dbReference type="EMBL" id="QHT66068.1"/>
    </source>
</evidence>
<organism evidence="6 7">
    <name type="scientific">Rhodocytophaga rosea</name>
    <dbReference type="NCBI Taxonomy" id="2704465"/>
    <lineage>
        <taxon>Bacteria</taxon>
        <taxon>Pseudomonadati</taxon>
        <taxon>Bacteroidota</taxon>
        <taxon>Cytophagia</taxon>
        <taxon>Cytophagales</taxon>
        <taxon>Rhodocytophagaceae</taxon>
        <taxon>Rhodocytophaga</taxon>
    </lineage>
</organism>
<dbReference type="RefSeq" id="WP_162442141.1">
    <property type="nucleotide sequence ID" value="NZ_CP048222.1"/>
</dbReference>
<dbReference type="KEGG" id="rhoz:GXP67_05000"/>
<keyword evidence="3" id="KW-0012">Acyltransferase</keyword>
<gene>
    <name evidence="6" type="ORF">GXP67_05000</name>
</gene>
<dbReference type="PROSITE" id="PS51186">
    <property type="entry name" value="GNAT"/>
    <property type="match status" value="1"/>
</dbReference>
<dbReference type="Pfam" id="PF00583">
    <property type="entry name" value="Acetyltransf_1"/>
    <property type="match status" value="1"/>
</dbReference>
<dbReference type="Proteomes" id="UP000480178">
    <property type="component" value="Chromosome"/>
</dbReference>
<dbReference type="SUPFAM" id="SSF55729">
    <property type="entry name" value="Acyl-CoA N-acyltransferases (Nat)"/>
    <property type="match status" value="1"/>
</dbReference>
<reference evidence="6 7" key="1">
    <citation type="submission" date="2020-01" db="EMBL/GenBank/DDBJ databases">
        <authorList>
            <person name="Kim M.K."/>
        </authorList>
    </citation>
    <scope>NUCLEOTIDE SEQUENCE [LARGE SCALE GENOMIC DNA]</scope>
    <source>
        <strain evidence="6 7">172606-1</strain>
    </source>
</reference>
<keyword evidence="2 6" id="KW-0808">Transferase</keyword>
<dbReference type="GO" id="GO:0008080">
    <property type="term" value="F:N-acetyltransferase activity"/>
    <property type="evidence" value="ECO:0007669"/>
    <property type="project" value="UniProtKB-ARBA"/>
</dbReference>
<name>A0A6C0GDQ3_9BACT</name>
<accession>A0A6C0GDQ3</accession>
<dbReference type="InterPro" id="IPR016181">
    <property type="entry name" value="Acyl_CoA_acyltransferase"/>
</dbReference>